<gene>
    <name evidence="1" type="ORF">llap_3836</name>
</gene>
<organism evidence="1 2">
    <name type="scientific">Limosa lapponica baueri</name>
    <dbReference type="NCBI Taxonomy" id="1758121"/>
    <lineage>
        <taxon>Eukaryota</taxon>
        <taxon>Metazoa</taxon>
        <taxon>Chordata</taxon>
        <taxon>Craniata</taxon>
        <taxon>Vertebrata</taxon>
        <taxon>Euteleostomi</taxon>
        <taxon>Archelosauria</taxon>
        <taxon>Archosauria</taxon>
        <taxon>Dinosauria</taxon>
        <taxon>Saurischia</taxon>
        <taxon>Theropoda</taxon>
        <taxon>Coelurosauria</taxon>
        <taxon>Aves</taxon>
        <taxon>Neognathae</taxon>
        <taxon>Neoaves</taxon>
        <taxon>Charadriiformes</taxon>
        <taxon>Scolopacidae</taxon>
        <taxon>Limosa</taxon>
    </lineage>
</organism>
<reference evidence="2" key="1">
    <citation type="submission" date="2017-11" db="EMBL/GenBank/DDBJ databases">
        <authorList>
            <person name="Lima N.C."/>
            <person name="Parody-Merino A.M."/>
            <person name="Battley P.F."/>
            <person name="Fidler A.E."/>
            <person name="Prosdocimi F."/>
        </authorList>
    </citation>
    <scope>NUCLEOTIDE SEQUENCE [LARGE SCALE GENOMIC DNA]</scope>
</reference>
<protein>
    <submittedName>
        <fullName evidence="1">Uncharacterized protein</fullName>
    </submittedName>
</protein>
<name>A0A2I0UIF7_LIMLA</name>
<accession>A0A2I0UIF7</accession>
<dbReference type="Proteomes" id="UP000233556">
    <property type="component" value="Unassembled WGS sequence"/>
</dbReference>
<proteinExistence type="predicted"/>
<evidence type="ECO:0000313" key="1">
    <source>
        <dbReference type="EMBL" id="PKU45835.1"/>
    </source>
</evidence>
<dbReference type="AlphaFoldDB" id="A0A2I0UIF7"/>
<reference evidence="2" key="2">
    <citation type="submission" date="2017-12" db="EMBL/GenBank/DDBJ databases">
        <title>Genome sequence of the Bar-tailed Godwit (Limosa lapponica baueri).</title>
        <authorList>
            <person name="Lima N.C.B."/>
            <person name="Parody-Merino A.M."/>
            <person name="Battley P.F."/>
            <person name="Fidler A.E."/>
            <person name="Prosdocimi F."/>
        </authorList>
    </citation>
    <scope>NUCLEOTIDE SEQUENCE [LARGE SCALE GENOMIC DNA]</scope>
</reference>
<dbReference type="EMBL" id="KZ505739">
    <property type="protein sequence ID" value="PKU45835.1"/>
    <property type="molecule type" value="Genomic_DNA"/>
</dbReference>
<sequence>MQCNSSWERGVIICERNNSVSEEGGGRGALGTKAEIPLSPVVKTLGTQVVALQSMKDCGGADIHPVAHAGLHAKAGSCALKEAAVCGKLVLEQVPGRTYNLWRGAHRKASFLAGSVTQ</sequence>
<keyword evidence="2" id="KW-1185">Reference proteome</keyword>
<evidence type="ECO:0000313" key="2">
    <source>
        <dbReference type="Proteomes" id="UP000233556"/>
    </source>
</evidence>